<evidence type="ECO:0000313" key="2">
    <source>
        <dbReference type="Proteomes" id="UP000593567"/>
    </source>
</evidence>
<dbReference type="EMBL" id="VXIV02002338">
    <property type="protein sequence ID" value="KAF6026150.1"/>
    <property type="molecule type" value="Genomic_DNA"/>
</dbReference>
<protein>
    <submittedName>
        <fullName evidence="1">Uncharacterized protein</fullName>
    </submittedName>
</protein>
<name>A0A7J7JIR0_BUGNE</name>
<gene>
    <name evidence="1" type="ORF">EB796_015539</name>
</gene>
<proteinExistence type="predicted"/>
<accession>A0A7J7JIR0</accession>
<reference evidence="1" key="1">
    <citation type="submission" date="2020-06" db="EMBL/GenBank/DDBJ databases">
        <title>Draft genome of Bugula neritina, a colonial animal packing powerful symbionts and potential medicines.</title>
        <authorList>
            <person name="Rayko M."/>
        </authorList>
    </citation>
    <scope>NUCLEOTIDE SEQUENCE [LARGE SCALE GENOMIC DNA]</scope>
    <source>
        <strain evidence="1">Kwan_BN1</strain>
    </source>
</reference>
<organism evidence="1 2">
    <name type="scientific">Bugula neritina</name>
    <name type="common">Brown bryozoan</name>
    <name type="synonym">Sertularia neritina</name>
    <dbReference type="NCBI Taxonomy" id="10212"/>
    <lineage>
        <taxon>Eukaryota</taxon>
        <taxon>Metazoa</taxon>
        <taxon>Spiralia</taxon>
        <taxon>Lophotrochozoa</taxon>
        <taxon>Bryozoa</taxon>
        <taxon>Gymnolaemata</taxon>
        <taxon>Cheilostomatida</taxon>
        <taxon>Flustrina</taxon>
        <taxon>Buguloidea</taxon>
        <taxon>Bugulidae</taxon>
        <taxon>Bugula</taxon>
    </lineage>
</organism>
<dbReference type="Proteomes" id="UP000593567">
    <property type="component" value="Unassembled WGS sequence"/>
</dbReference>
<evidence type="ECO:0000313" key="1">
    <source>
        <dbReference type="EMBL" id="KAF6026150.1"/>
    </source>
</evidence>
<keyword evidence="2" id="KW-1185">Reference proteome</keyword>
<comment type="caution">
    <text evidence="1">The sequence shown here is derived from an EMBL/GenBank/DDBJ whole genome shotgun (WGS) entry which is preliminary data.</text>
</comment>
<sequence>MTPLTPHAGDRREMRRRSEQPYIPHYKMCKPKITIDIIAAQNYYYMENLTPPSEVEFDLLTPRERALKEIQTEVTRTLSVVSPTVGVVPPTPHTKVADFLQVIG</sequence>
<dbReference type="AlphaFoldDB" id="A0A7J7JIR0"/>